<name>A0A109KQ56_PSEFL</name>
<dbReference type="Proteomes" id="UP000063434">
    <property type="component" value="Unassembled WGS sequence"/>
</dbReference>
<gene>
    <name evidence="1" type="ORF">PFL603g_03500</name>
</gene>
<evidence type="ECO:0000313" key="2">
    <source>
        <dbReference type="Proteomes" id="UP000063434"/>
    </source>
</evidence>
<reference evidence="1 2" key="1">
    <citation type="submission" date="2015-05" db="EMBL/GenBank/DDBJ databases">
        <title>A genomic and transcriptomic approach to investigate the blue pigment phenotype in Pseudomonas fluorescens.</title>
        <authorList>
            <person name="Andreani N.A."/>
            <person name="Cardazzo B."/>
        </authorList>
    </citation>
    <scope>NUCLEOTIDE SEQUENCE [LARGE SCALE GENOMIC DNA]</scope>
    <source>
        <strain evidence="1 2">Ps_40</strain>
    </source>
</reference>
<organism evidence="1 2">
    <name type="scientific">Pseudomonas fluorescens</name>
    <dbReference type="NCBI Taxonomy" id="294"/>
    <lineage>
        <taxon>Bacteria</taxon>
        <taxon>Pseudomonadati</taxon>
        <taxon>Pseudomonadota</taxon>
        <taxon>Gammaproteobacteria</taxon>
        <taxon>Pseudomonadales</taxon>
        <taxon>Pseudomonadaceae</taxon>
        <taxon>Pseudomonas</taxon>
    </lineage>
</organism>
<dbReference type="AlphaFoldDB" id="A0A109KQ56"/>
<evidence type="ECO:0000313" key="1">
    <source>
        <dbReference type="EMBL" id="KWV73390.1"/>
    </source>
</evidence>
<accession>A0A109KQ56</accession>
<dbReference type="PATRIC" id="fig|294.195.peg.3751"/>
<proteinExistence type="predicted"/>
<dbReference type="EMBL" id="LCYC01000048">
    <property type="protein sequence ID" value="KWV73390.1"/>
    <property type="molecule type" value="Genomic_DNA"/>
</dbReference>
<protein>
    <submittedName>
        <fullName evidence="1">Uncharacterized protein</fullName>
    </submittedName>
</protein>
<comment type="caution">
    <text evidence="1">The sequence shown here is derived from an EMBL/GenBank/DDBJ whole genome shotgun (WGS) entry which is preliminary data.</text>
</comment>
<sequence length="29" mass="3274">MEAMMVAMDHALTDLRRLQAESGRARLLS</sequence>